<dbReference type="SUPFAM" id="SSF53098">
    <property type="entry name" value="Ribonuclease H-like"/>
    <property type="match status" value="1"/>
</dbReference>
<feature type="compositionally biased region" description="Polar residues" evidence="1">
    <location>
        <begin position="42"/>
        <end position="58"/>
    </location>
</feature>
<feature type="domain" description="RNase H type-1" evidence="2">
    <location>
        <begin position="173"/>
        <end position="340"/>
    </location>
</feature>
<keyword evidence="4" id="KW-1185">Reference proteome</keyword>
<proteinExistence type="predicted"/>
<dbReference type="InterPro" id="IPR012337">
    <property type="entry name" value="RNaseH-like_sf"/>
</dbReference>
<evidence type="ECO:0000313" key="3">
    <source>
        <dbReference type="EMBL" id="KAK9779778.1"/>
    </source>
</evidence>
<dbReference type="Pfam" id="PF00075">
    <property type="entry name" value="RNase_H"/>
    <property type="match status" value="1"/>
</dbReference>
<evidence type="ECO:0000313" key="4">
    <source>
        <dbReference type="Proteomes" id="UP001465668"/>
    </source>
</evidence>
<dbReference type="Gene3D" id="3.30.420.10">
    <property type="entry name" value="Ribonuclease H-like superfamily/Ribonuclease H"/>
    <property type="match status" value="1"/>
</dbReference>
<sequence length="422" mass="47130">MDVAEPDFPRTDGDNPSIQTYSVSKQETTGITAGVLELAINEQTVSSPTEDASIAQTIPPSPARLPAEYSNVSSRDRGYPEDEAKLDRNALRKKRRLWVRNQVTGARTTEQVDYEAESRLPDKGPCWVCARRNLSQICPQLVSRQANPKIIIEDHLKAAVFAAEAANPSWNPNEQRVVFYTDMAAQNGAKHDVSVAGAGVTYRRIPEDDVSDWSDALYGILGTNRPDKTELYAIGMALQIAVVELQTICEWLGNSEEQSEITAPTVIIITDSQASLYFIHDYVWQGTIPPMFSPEIFFRLMLPLARLQELKVPVYFHWVPSHTAIEGNCRADALAGRASKWTTESFPERMYQTSLNCEVIEIRGTTGQAYVPVYGKGLVKGASKRRKRSKRKVYSMLAKQIDGMQSKWVSDQFSQSYQPGST</sequence>
<protein>
    <submittedName>
        <fullName evidence="3">RNase H type-1 domain-containing protein</fullName>
    </submittedName>
</protein>
<feature type="compositionally biased region" description="Polar residues" evidence="1">
    <location>
        <begin position="14"/>
        <end position="25"/>
    </location>
</feature>
<accession>A0ABR2Y152</accession>
<organism evidence="3 4">
    <name type="scientific">Seiridium cardinale</name>
    <dbReference type="NCBI Taxonomy" id="138064"/>
    <lineage>
        <taxon>Eukaryota</taxon>
        <taxon>Fungi</taxon>
        <taxon>Dikarya</taxon>
        <taxon>Ascomycota</taxon>
        <taxon>Pezizomycotina</taxon>
        <taxon>Sordariomycetes</taxon>
        <taxon>Xylariomycetidae</taxon>
        <taxon>Amphisphaeriales</taxon>
        <taxon>Sporocadaceae</taxon>
        <taxon>Seiridium</taxon>
    </lineage>
</organism>
<evidence type="ECO:0000259" key="2">
    <source>
        <dbReference type="PROSITE" id="PS50879"/>
    </source>
</evidence>
<reference evidence="3 4" key="1">
    <citation type="submission" date="2024-02" db="EMBL/GenBank/DDBJ databases">
        <title>First draft genome assembly of two strains of Seiridium cardinale.</title>
        <authorList>
            <person name="Emiliani G."/>
            <person name="Scali E."/>
        </authorList>
    </citation>
    <scope>NUCLEOTIDE SEQUENCE [LARGE SCALE GENOMIC DNA]</scope>
    <source>
        <strain evidence="3 4">BM-138-000479</strain>
    </source>
</reference>
<comment type="caution">
    <text evidence="3">The sequence shown here is derived from an EMBL/GenBank/DDBJ whole genome shotgun (WGS) entry which is preliminary data.</text>
</comment>
<dbReference type="CDD" id="cd09276">
    <property type="entry name" value="Rnase_HI_RT_non_LTR"/>
    <property type="match status" value="1"/>
</dbReference>
<gene>
    <name evidence="3" type="ORF">SCAR479_03385</name>
</gene>
<dbReference type="InterPro" id="IPR002156">
    <property type="entry name" value="RNaseH_domain"/>
</dbReference>
<feature type="region of interest" description="Disordered" evidence="1">
    <location>
        <begin position="42"/>
        <end position="80"/>
    </location>
</feature>
<dbReference type="InterPro" id="IPR036397">
    <property type="entry name" value="RNaseH_sf"/>
</dbReference>
<dbReference type="Proteomes" id="UP001465668">
    <property type="component" value="Unassembled WGS sequence"/>
</dbReference>
<feature type="region of interest" description="Disordered" evidence="1">
    <location>
        <begin position="1"/>
        <end position="25"/>
    </location>
</feature>
<dbReference type="EMBL" id="JARVKM010000009">
    <property type="protein sequence ID" value="KAK9779778.1"/>
    <property type="molecule type" value="Genomic_DNA"/>
</dbReference>
<dbReference type="PROSITE" id="PS50879">
    <property type="entry name" value="RNASE_H_1"/>
    <property type="match status" value="1"/>
</dbReference>
<name>A0ABR2Y152_9PEZI</name>
<evidence type="ECO:0000256" key="1">
    <source>
        <dbReference type="SAM" id="MobiDB-lite"/>
    </source>
</evidence>